<dbReference type="EMBL" id="CP029554">
    <property type="protein sequence ID" value="AXE35203.1"/>
    <property type="molecule type" value="Genomic_DNA"/>
</dbReference>
<sequence>MRRREVLRLAAALAGLPLMQGCERVLRLGLPVRLNRPGMDEGHRLRAGLTPPEPAGERRCRVAVVGSGAAGLFAAWRLRKEGLDDVLVLNGPEPDGNAAGGAAGECRYPTGAHYLPLPSRESTHVRELLAEMGVIEAAPYAERPRFDERVTVHAPDERLWRDGRWQEGLLPRLGMGKAELAEQARFLAEMGRLRAARGADGRKAFCIPLALSSRDPAWTALDRISFAAWLDANGYRAPGLRWYLDYCCRDDYGARPAQVSAWAGLHYFCSRGGLAANAEEGAVLTWPDGLNPVMRHMRARIGAARQLDGAAWRIRERRGRAEVDYLDGQGGSRRLSAERVVVATPLFVAAHLCDALPSLGFQSRHLPPRAPWLTANFLIDRFPEEPHDMPLAWDNVVYGSQSLGFVVSTHQLIRAAKPERSVFTAYHAFAGGDPMAARRWLERADADALFDLAAGDLSEVYGWRFRKNLRQAEMTLRGHAMASPAPGFLSNPGLLALREADGPLLFAHSDLSGLSLFEEAAWWGERAARKILA</sequence>
<protein>
    <submittedName>
        <fullName evidence="1">Amine oxidase</fullName>
    </submittedName>
</protein>
<dbReference type="RefSeq" id="WP_114073505.1">
    <property type="nucleotide sequence ID" value="NZ_CP029554.1"/>
</dbReference>
<dbReference type="Pfam" id="PF13450">
    <property type="entry name" value="NAD_binding_8"/>
    <property type="match status" value="1"/>
</dbReference>
<organism evidence="1 2">
    <name type="scientific">Chromobacterium phragmitis</name>
    <dbReference type="NCBI Taxonomy" id="2202141"/>
    <lineage>
        <taxon>Bacteria</taxon>
        <taxon>Pseudomonadati</taxon>
        <taxon>Pseudomonadota</taxon>
        <taxon>Betaproteobacteria</taxon>
        <taxon>Neisseriales</taxon>
        <taxon>Chromobacteriaceae</taxon>
        <taxon>Chromobacterium</taxon>
    </lineage>
</organism>
<name>A0A344UIV5_9NEIS</name>
<accession>A0A344UIV5</accession>
<gene>
    <name evidence="1" type="ORF">DK843_13425</name>
</gene>
<dbReference type="InterPro" id="IPR036188">
    <property type="entry name" value="FAD/NAD-bd_sf"/>
</dbReference>
<evidence type="ECO:0000313" key="1">
    <source>
        <dbReference type="EMBL" id="AXE35203.1"/>
    </source>
</evidence>
<dbReference type="PROSITE" id="PS51257">
    <property type="entry name" value="PROKAR_LIPOPROTEIN"/>
    <property type="match status" value="1"/>
</dbReference>
<dbReference type="KEGG" id="chrb:DK843_13425"/>
<proteinExistence type="predicted"/>
<dbReference type="Proteomes" id="UP000252038">
    <property type="component" value="Chromosome"/>
</dbReference>
<evidence type="ECO:0000313" key="2">
    <source>
        <dbReference type="Proteomes" id="UP000252038"/>
    </source>
</evidence>
<reference evidence="1 2" key="1">
    <citation type="submission" date="2018-05" db="EMBL/GenBank/DDBJ databases">
        <title>Genome sequencing, assembly and analysis of the novel insecticidal bacterium, Chromobacterium phragmitis.</title>
        <authorList>
            <person name="Sparks M.E."/>
            <person name="Blackburn M.B."/>
            <person name="Gundersen-Rindal D.E."/>
        </authorList>
    </citation>
    <scope>NUCLEOTIDE SEQUENCE [LARGE SCALE GENOMIC DNA]</scope>
    <source>
        <strain evidence="1">IIBBL 274-1</strain>
    </source>
</reference>
<dbReference type="SUPFAM" id="SSF51905">
    <property type="entry name" value="FAD/NAD(P)-binding domain"/>
    <property type="match status" value="1"/>
</dbReference>
<dbReference type="AlphaFoldDB" id="A0A344UIV5"/>
<dbReference type="Gene3D" id="3.50.50.60">
    <property type="entry name" value="FAD/NAD(P)-binding domain"/>
    <property type="match status" value="1"/>
</dbReference>